<evidence type="ECO:0000313" key="2">
    <source>
        <dbReference type="Proteomes" id="UP000317093"/>
    </source>
</evidence>
<dbReference type="Proteomes" id="UP000317093">
    <property type="component" value="Chromosome"/>
</dbReference>
<dbReference type="EMBL" id="CP036279">
    <property type="protein sequence ID" value="QDU61410.1"/>
    <property type="molecule type" value="Genomic_DNA"/>
</dbReference>
<sequence length="1225" mass="127306">MKTTSPIRLENDVTMNVSPSRSRRLSVERSPSRRVFTEPVLRVIGAFLEGAGRQLPSVPNHLRLEELENRWVPATLFVDDDFVSPSGNDYATIQSAIDNAAVGDVIEVAAGTYNENVVVDVNDLTILATDGPDVTTINGQSGNGAVRVVAGITDFAFGGATTGFTVNGGANQNAALYLGANGTSFEVTGNRLNAADGETAIETEGGQANHVFTDNIFDLVDGATSSRPLVYVNGRFVNNDSTNIDFIGNTFSATATPSPLLGLESGDGLIEGNTFIGTTQYASIEVFTGGNTIVDNVFEGPAAPGVREFLDQTSLGTGGGTAYDIPTVLANNTFSHSVIVDQGGGTFLPAIWANIQDAIDAASAGDTILVGAGTYDEDVDINKSLTLLSSAGAEETMINGQAGTYRGAVHILPNLADITVGGEDQGFTINGAAGAEAAFFVNPNVDNLRIEDNIINAPQDGLGLEFGGGQTNHTIIANTFGIVEGGTNNKSIVYLNGTISVNNASTNVDFIGNVFGGVSTVSHLMGYEGEGGLIQGNTFSGASTTGSLGIGGLNNTIVENIFNGPPALNKIEFEDAFDLGYNIPEIQATNEFAQSVLVIRNGEYLPSIWATVQGAINASQAGDSIYIGPGTYEGFVVDKDVTVYGSGADAVIAGPVVLEAQGSTIIDAKIAFELTGEEPGVELRGDQTGMARTVLEFTYDGDATGSDVLVTGSNAFLLGLTVSRLSDANTRTEPQVLIDGASGTQLLNNSFTGQIEAILDPNATLSVSGNSITTPAPNKITVAGPGTSAVPEGVSVNLSQNNFAGGELIRFLAVSDAGIWNYFTSATAAQDFPGTVSIEDLFPGTPYIITGSFPVEIAGTDPGEFTQITVVDQPIEIVDATLNVLLDPLYAATVGDSFLIINNEGFNPIVGTFEGVAEGDRFAVDGDTFEATYVGGDGNDFVLTVVEVTPRDVGGQGIGVARGAGFTYNTSPLSAFDASQFSEVTFGLVDDFKVIGDWDGNGTPNVGIARPVDGVLLWALNTSELNAFDPNAYVSGTFGVAGDTPIIGDWNGDGATEVGIYRSAFASWTFDLNGNLGFDQDDLNLTYGIAGDLPVVTAVGAEQFAQIGVVRDATWFLNNSPSVSEFDVANTLPPFVFGLGGDTPVIGDWNGDGVSDVGIFRDGVFSLNVNGDGESFTNFSFGLSGDIPIVGLWTNPLTPVTTSEPQTEGLIDSIMSDDEEDDLLG</sequence>
<organism evidence="1 2">
    <name type="scientific">Kolteria novifilia</name>
    <dbReference type="NCBI Taxonomy" id="2527975"/>
    <lineage>
        <taxon>Bacteria</taxon>
        <taxon>Pseudomonadati</taxon>
        <taxon>Planctomycetota</taxon>
        <taxon>Planctomycetia</taxon>
        <taxon>Kolteriales</taxon>
        <taxon>Kolteriaceae</taxon>
        <taxon>Kolteria</taxon>
    </lineage>
</organism>
<dbReference type="KEGG" id="knv:Pan216_22660"/>
<protein>
    <submittedName>
        <fullName evidence="1">Pectinesterase</fullName>
    </submittedName>
</protein>
<accession>A0A518B337</accession>
<dbReference type="InterPro" id="IPR012334">
    <property type="entry name" value="Pectin_lyas_fold"/>
</dbReference>
<evidence type="ECO:0000313" key="1">
    <source>
        <dbReference type="EMBL" id="QDU61410.1"/>
    </source>
</evidence>
<proteinExistence type="predicted"/>
<gene>
    <name evidence="1" type="ORF">Pan216_22660</name>
</gene>
<dbReference type="Gene3D" id="2.160.20.10">
    <property type="entry name" value="Single-stranded right-handed beta-helix, Pectin lyase-like"/>
    <property type="match status" value="3"/>
</dbReference>
<name>A0A518B337_9BACT</name>
<dbReference type="AlphaFoldDB" id="A0A518B337"/>
<keyword evidence="2" id="KW-1185">Reference proteome</keyword>
<dbReference type="SUPFAM" id="SSF51126">
    <property type="entry name" value="Pectin lyase-like"/>
    <property type="match status" value="3"/>
</dbReference>
<dbReference type="InterPro" id="IPR011050">
    <property type="entry name" value="Pectin_lyase_fold/virulence"/>
</dbReference>
<reference evidence="1 2" key="1">
    <citation type="submission" date="2019-02" db="EMBL/GenBank/DDBJ databases">
        <title>Deep-cultivation of Planctomycetes and their phenomic and genomic characterization uncovers novel biology.</title>
        <authorList>
            <person name="Wiegand S."/>
            <person name="Jogler M."/>
            <person name="Boedeker C."/>
            <person name="Pinto D."/>
            <person name="Vollmers J."/>
            <person name="Rivas-Marin E."/>
            <person name="Kohn T."/>
            <person name="Peeters S.H."/>
            <person name="Heuer A."/>
            <person name="Rast P."/>
            <person name="Oberbeckmann S."/>
            <person name="Bunk B."/>
            <person name="Jeske O."/>
            <person name="Meyerdierks A."/>
            <person name="Storesund J.E."/>
            <person name="Kallscheuer N."/>
            <person name="Luecker S."/>
            <person name="Lage O.M."/>
            <person name="Pohl T."/>
            <person name="Merkel B.J."/>
            <person name="Hornburger P."/>
            <person name="Mueller R.-W."/>
            <person name="Bruemmer F."/>
            <person name="Labrenz M."/>
            <person name="Spormann A.M."/>
            <person name="Op den Camp H."/>
            <person name="Overmann J."/>
            <person name="Amann R."/>
            <person name="Jetten M.S.M."/>
            <person name="Mascher T."/>
            <person name="Medema M.H."/>
            <person name="Devos D.P."/>
            <person name="Kaster A.-K."/>
            <person name="Ovreas L."/>
            <person name="Rohde M."/>
            <person name="Galperin M.Y."/>
            <person name="Jogler C."/>
        </authorList>
    </citation>
    <scope>NUCLEOTIDE SEQUENCE [LARGE SCALE GENOMIC DNA]</scope>
    <source>
        <strain evidence="1 2">Pan216</strain>
    </source>
</reference>